<evidence type="ECO:0000313" key="4">
    <source>
        <dbReference type="Proteomes" id="UP000589085"/>
    </source>
</evidence>
<gene>
    <name evidence="3" type="ORF">HLH48_14370</name>
</gene>
<protein>
    <submittedName>
        <fullName evidence="3">Tetratricopeptide repeat protein</fullName>
    </submittedName>
</protein>
<dbReference type="GO" id="GO:0008476">
    <property type="term" value="F:protein-tyrosine sulfotransferase activity"/>
    <property type="evidence" value="ECO:0007669"/>
    <property type="project" value="InterPro"/>
</dbReference>
<dbReference type="PANTHER" id="PTHR12788:SF10">
    <property type="entry name" value="PROTEIN-TYROSINE SULFOTRANSFERASE"/>
    <property type="match status" value="1"/>
</dbReference>
<dbReference type="EMBL" id="JABEQJ010000019">
    <property type="protein sequence ID" value="MBB2161340.1"/>
    <property type="molecule type" value="Genomic_DNA"/>
</dbReference>
<keyword evidence="2" id="KW-0802">TPR repeat</keyword>
<dbReference type="PROSITE" id="PS50005">
    <property type="entry name" value="TPR"/>
    <property type="match status" value="3"/>
</dbReference>
<evidence type="ECO:0000256" key="1">
    <source>
        <dbReference type="ARBA" id="ARBA00022679"/>
    </source>
</evidence>
<feature type="repeat" description="TPR" evidence="2">
    <location>
        <begin position="100"/>
        <end position="133"/>
    </location>
</feature>
<proteinExistence type="predicted"/>
<dbReference type="SMART" id="SM00028">
    <property type="entry name" value="TPR"/>
    <property type="match status" value="3"/>
</dbReference>
<organism evidence="3 4">
    <name type="scientific">Gluconacetobacter sacchari</name>
    <dbReference type="NCBI Taxonomy" id="92759"/>
    <lineage>
        <taxon>Bacteria</taxon>
        <taxon>Pseudomonadati</taxon>
        <taxon>Pseudomonadota</taxon>
        <taxon>Alphaproteobacteria</taxon>
        <taxon>Acetobacterales</taxon>
        <taxon>Acetobacteraceae</taxon>
        <taxon>Gluconacetobacter</taxon>
    </lineage>
</organism>
<dbReference type="SUPFAM" id="SSF48452">
    <property type="entry name" value="TPR-like"/>
    <property type="match status" value="1"/>
</dbReference>
<dbReference type="Proteomes" id="UP000589085">
    <property type="component" value="Unassembled WGS sequence"/>
</dbReference>
<dbReference type="InterPro" id="IPR019734">
    <property type="entry name" value="TPR_rpt"/>
</dbReference>
<dbReference type="AlphaFoldDB" id="A0A7W4NSM3"/>
<dbReference type="Gene3D" id="1.25.40.10">
    <property type="entry name" value="Tetratricopeptide repeat domain"/>
    <property type="match status" value="1"/>
</dbReference>
<evidence type="ECO:0000256" key="2">
    <source>
        <dbReference type="PROSITE-ProRule" id="PRU00339"/>
    </source>
</evidence>
<dbReference type="Gene3D" id="3.40.50.300">
    <property type="entry name" value="P-loop containing nucleotide triphosphate hydrolases"/>
    <property type="match status" value="1"/>
</dbReference>
<sequence>MQDADRTRIDRYRALLAVETLREALARDPASAGTARDLARTLVELGRVDEAIACYRTVLDHDPSLHAIHAGLGTLLRNTGRHAEALHHLEQAHALQPDDAPVHAVLALVLQELGHIDAAIAHLRRAIALAPDEPNYYLGLTRLSALPADDPALAAMQALAGRAGTLDDQGRMRLHFALGKALADSGHHRASFDHLLKANAIRRAQTPYDEQRIARGARAIRARFTADVIAATAASGHPSPRPVFIVGMPRSGSTLVEQILASHPLVFGAGEVGTLSDTLQDAAKRFPDWRVGTPLTGLSARDRHAIAEDYLHRLDRLVTGWTGDRPPARISNKTLDNFFHIGLIRQLWPNARIIHTLRDPIDTCLSCFSIPFDKLAFTFDLGELGRYHRHYQDQMTHWRQVLPPGTILDVRYEDIVADLETGARRIIAYCDLPWDEACLRFHESRRLVRTSSVAQVRRPIYRSAVGRWRPDDETLRPLLDGLGMASAAGDTA</sequence>
<accession>A0A7W4NSM3</accession>
<evidence type="ECO:0000313" key="3">
    <source>
        <dbReference type="EMBL" id="MBB2161340.1"/>
    </source>
</evidence>
<dbReference type="InterPro" id="IPR011990">
    <property type="entry name" value="TPR-like_helical_dom_sf"/>
</dbReference>
<dbReference type="Pfam" id="PF13469">
    <property type="entry name" value="Sulfotransfer_3"/>
    <property type="match status" value="1"/>
</dbReference>
<dbReference type="InterPro" id="IPR026634">
    <property type="entry name" value="TPST-like"/>
</dbReference>
<reference evidence="3 4" key="1">
    <citation type="submission" date="2020-04" db="EMBL/GenBank/DDBJ databases">
        <title>Description of novel Gluconacetobacter.</title>
        <authorList>
            <person name="Sombolestani A."/>
        </authorList>
    </citation>
    <scope>NUCLEOTIDE SEQUENCE [LARGE SCALE GENOMIC DNA]</scope>
    <source>
        <strain evidence="3 4">LMG 19747</strain>
    </source>
</reference>
<keyword evidence="1" id="KW-0808">Transferase</keyword>
<comment type="caution">
    <text evidence="3">The sequence shown here is derived from an EMBL/GenBank/DDBJ whole genome shotgun (WGS) entry which is preliminary data.</text>
</comment>
<feature type="repeat" description="TPR" evidence="2">
    <location>
        <begin position="66"/>
        <end position="99"/>
    </location>
</feature>
<feature type="repeat" description="TPR" evidence="2">
    <location>
        <begin position="32"/>
        <end position="65"/>
    </location>
</feature>
<dbReference type="SUPFAM" id="SSF52540">
    <property type="entry name" value="P-loop containing nucleoside triphosphate hydrolases"/>
    <property type="match status" value="1"/>
</dbReference>
<dbReference type="InterPro" id="IPR027417">
    <property type="entry name" value="P-loop_NTPase"/>
</dbReference>
<dbReference type="PANTHER" id="PTHR12788">
    <property type="entry name" value="PROTEIN-TYROSINE SULFOTRANSFERASE 2"/>
    <property type="match status" value="1"/>
</dbReference>
<name>A0A7W4NSM3_9PROT</name>
<dbReference type="Pfam" id="PF14559">
    <property type="entry name" value="TPR_19"/>
    <property type="match status" value="2"/>
</dbReference>
<dbReference type="RefSeq" id="WP_182998175.1">
    <property type="nucleotide sequence ID" value="NZ_JABEQJ010000019.1"/>
</dbReference>